<name>A0AAG5DA40_ANOAO</name>
<dbReference type="Proteomes" id="UP000075880">
    <property type="component" value="Unassembled WGS sequence"/>
</dbReference>
<accession>A0AAG5DA40</accession>
<evidence type="ECO:0000313" key="1">
    <source>
        <dbReference type="EnsemblMetazoa" id="ENSAATROPP008036"/>
    </source>
</evidence>
<dbReference type="EnsemblMetazoa" id="ENSAATROPT008901">
    <property type="protein sequence ID" value="ENSAATROPP008036"/>
    <property type="gene ID" value="ENSAATROPG007254"/>
</dbReference>
<proteinExistence type="predicted"/>
<sequence length="59" mass="7192">MYPPRGGRLSNWRAQAGRRERQRKILRTARWLYYPGSWDFAAVLRETHRGANWKECTQW</sequence>
<protein>
    <submittedName>
        <fullName evidence="1">Uncharacterized protein</fullName>
    </submittedName>
</protein>
<organism evidence="1 2">
    <name type="scientific">Anopheles atroparvus</name>
    <name type="common">European mosquito</name>
    <dbReference type="NCBI Taxonomy" id="41427"/>
    <lineage>
        <taxon>Eukaryota</taxon>
        <taxon>Metazoa</taxon>
        <taxon>Ecdysozoa</taxon>
        <taxon>Arthropoda</taxon>
        <taxon>Hexapoda</taxon>
        <taxon>Insecta</taxon>
        <taxon>Pterygota</taxon>
        <taxon>Neoptera</taxon>
        <taxon>Endopterygota</taxon>
        <taxon>Diptera</taxon>
        <taxon>Nematocera</taxon>
        <taxon>Culicoidea</taxon>
        <taxon>Culicidae</taxon>
        <taxon>Anophelinae</taxon>
        <taxon>Anopheles</taxon>
    </lineage>
</organism>
<dbReference type="AlphaFoldDB" id="A0AAG5DA40"/>
<keyword evidence="2" id="KW-1185">Reference proteome</keyword>
<reference evidence="1" key="1">
    <citation type="submission" date="2024-04" db="UniProtKB">
        <authorList>
            <consortium name="EnsemblMetazoa"/>
        </authorList>
    </citation>
    <scope>IDENTIFICATION</scope>
    <source>
        <strain evidence="1">EBRO</strain>
    </source>
</reference>
<evidence type="ECO:0000313" key="2">
    <source>
        <dbReference type="Proteomes" id="UP000075880"/>
    </source>
</evidence>